<dbReference type="OMA" id="ATAYERM"/>
<keyword evidence="4" id="KW-1185">Reference proteome</keyword>
<evidence type="ECO:0000313" key="3">
    <source>
        <dbReference type="EMBL" id="CDJ43103.1"/>
    </source>
</evidence>
<dbReference type="VEuPathDB" id="ToxoDB:ETH_00018300"/>
<dbReference type="AlphaFoldDB" id="U6L1N4"/>
<accession>U6L1N4</accession>
<keyword evidence="2" id="KW-0472">Membrane</keyword>
<protein>
    <submittedName>
        <fullName evidence="3">Uncharacterized protein</fullName>
    </submittedName>
</protein>
<feature type="transmembrane region" description="Helical" evidence="2">
    <location>
        <begin position="68"/>
        <end position="89"/>
    </location>
</feature>
<reference evidence="3" key="2">
    <citation type="submission" date="2013-10" db="EMBL/GenBank/DDBJ databases">
        <authorList>
            <person name="Aslett M."/>
        </authorList>
    </citation>
    <scope>NUCLEOTIDE SEQUENCE [LARGE SCALE GENOMIC DNA]</scope>
    <source>
        <strain evidence="3">Houghton</strain>
    </source>
</reference>
<reference evidence="3" key="1">
    <citation type="submission" date="2013-10" db="EMBL/GenBank/DDBJ databases">
        <title>Genomic analysis of the causative agents of coccidiosis in chickens.</title>
        <authorList>
            <person name="Reid A.J."/>
            <person name="Blake D."/>
            <person name="Billington K."/>
            <person name="Browne H."/>
            <person name="Dunn M."/>
            <person name="Hung S."/>
            <person name="Kawahara F."/>
            <person name="Miranda-Saavedra D."/>
            <person name="Mourier T."/>
            <person name="Nagra H."/>
            <person name="Otto T.D."/>
            <person name="Rawlings N."/>
            <person name="Sanchez A."/>
            <person name="Sanders M."/>
            <person name="Subramaniam C."/>
            <person name="Tay Y."/>
            <person name="Dear P."/>
            <person name="Doerig C."/>
            <person name="Gruber A."/>
            <person name="Parkinson J."/>
            <person name="Shirley M."/>
            <person name="Wan K.L."/>
            <person name="Berriman M."/>
            <person name="Tomley F."/>
            <person name="Pain A."/>
        </authorList>
    </citation>
    <scope>NUCLEOTIDE SEQUENCE [LARGE SCALE GENOMIC DNA]</scope>
    <source>
        <strain evidence="3">Houghton</strain>
    </source>
</reference>
<evidence type="ECO:0000313" key="4">
    <source>
        <dbReference type="Proteomes" id="UP000030747"/>
    </source>
</evidence>
<sequence>MLFPSPSEENQRQKCLEGHVHLPLARIDSYVSKDGPIPLFSSFPGQSAENALAHAGTRRRSSARRWRWSILFGWTARFLVFAIILFWSICKASRSTKQASGGITRRLSYGTTGRDEEMARIVEQCLEMEEDLGISASRSPSPLNTEPSAKIARLVSMLSEAATAYERMTAVVSMSYDPSTVATSYYQEEENSFQQALGCPYFFQHESALEMFPHTSSWLTPIGNNETSPAPNLRPYACLTMIPGATGTQGGQGTASTTLDNTGMPHCEPSTSSSLETPPPPGGRTKLQEHLDMLQHPYVNLPVLESNVVPRLVQPAVIFRQVHATTLSYYELHNLRNLFAKEKLNQQEADVLVGTIENLAARFWSMAQRGFEKTSPTFANATLGAYFLAFDFIVRAIQVLGDSMQLSAWWGKFVSAFKIDYRPFPQRRHCRVSTRFQRELANRLLGALKIYTTGRTPPPEDVVELKRMLFFSPHSPPVFKSPQWEEWREEDDDFSCKIARLFHI</sequence>
<dbReference type="Proteomes" id="UP000030747">
    <property type="component" value="Unassembled WGS sequence"/>
</dbReference>
<keyword evidence="2" id="KW-0812">Transmembrane</keyword>
<feature type="region of interest" description="Disordered" evidence="1">
    <location>
        <begin position="247"/>
        <end position="283"/>
    </location>
</feature>
<dbReference type="RefSeq" id="XP_013233853.1">
    <property type="nucleotide sequence ID" value="XM_013378399.1"/>
</dbReference>
<gene>
    <name evidence="3" type="ORF">ETH_00018300</name>
</gene>
<evidence type="ECO:0000256" key="2">
    <source>
        <dbReference type="SAM" id="Phobius"/>
    </source>
</evidence>
<dbReference type="EMBL" id="HG675751">
    <property type="protein sequence ID" value="CDJ43103.1"/>
    <property type="molecule type" value="Genomic_DNA"/>
</dbReference>
<evidence type="ECO:0000256" key="1">
    <source>
        <dbReference type="SAM" id="MobiDB-lite"/>
    </source>
</evidence>
<proteinExistence type="predicted"/>
<organism evidence="3 4">
    <name type="scientific">Eimeria tenella</name>
    <name type="common">Coccidian parasite</name>
    <dbReference type="NCBI Taxonomy" id="5802"/>
    <lineage>
        <taxon>Eukaryota</taxon>
        <taxon>Sar</taxon>
        <taxon>Alveolata</taxon>
        <taxon>Apicomplexa</taxon>
        <taxon>Conoidasida</taxon>
        <taxon>Coccidia</taxon>
        <taxon>Eucoccidiorida</taxon>
        <taxon>Eimeriorina</taxon>
        <taxon>Eimeriidae</taxon>
        <taxon>Eimeria</taxon>
    </lineage>
</organism>
<dbReference type="VEuPathDB" id="ToxoDB:ETH2_1473300"/>
<name>U6L1N4_EIMTE</name>
<dbReference type="OrthoDB" id="347609at2759"/>
<keyword evidence="2" id="KW-1133">Transmembrane helix</keyword>
<dbReference type="GeneID" id="25252794"/>